<dbReference type="RefSeq" id="WP_229232539.1">
    <property type="nucleotide sequence ID" value="NZ_AP024525.1"/>
</dbReference>
<evidence type="ECO:0000313" key="2">
    <source>
        <dbReference type="Proteomes" id="UP001319861"/>
    </source>
</evidence>
<dbReference type="EMBL" id="AP024525">
    <property type="protein sequence ID" value="BCT75842.1"/>
    <property type="molecule type" value="Genomic_DNA"/>
</dbReference>
<organism evidence="1 2">
    <name type="scientific">Sinomonas cyclohexanicum</name>
    <name type="common">Corynebacterium cyclohexanicum</name>
    <dbReference type="NCBI Taxonomy" id="322009"/>
    <lineage>
        <taxon>Bacteria</taxon>
        <taxon>Bacillati</taxon>
        <taxon>Actinomycetota</taxon>
        <taxon>Actinomycetes</taxon>
        <taxon>Micrococcales</taxon>
        <taxon>Micrococcaceae</taxon>
        <taxon>Sinomonas</taxon>
    </lineage>
</organism>
<evidence type="ECO:0000313" key="1">
    <source>
        <dbReference type="EMBL" id="BCT75842.1"/>
    </source>
</evidence>
<reference evidence="1 2" key="1">
    <citation type="journal article" date="2021" name="J. Biosci. Bioeng.">
        <title>Identification and characterization of a chc gene cluster responsible for the aromatization pathway of cyclohexanecarboxylate degradation in Sinomonas cyclohexanicum ATCC 51369.</title>
        <authorList>
            <person name="Yamamoto T."/>
            <person name="Hasegawa Y."/>
            <person name="Lau P.C.K."/>
            <person name="Iwaki H."/>
        </authorList>
    </citation>
    <scope>NUCLEOTIDE SEQUENCE [LARGE SCALE GENOMIC DNA]</scope>
    <source>
        <strain evidence="1 2">ATCC 51369</strain>
    </source>
</reference>
<sequence>MSEDPQLLQPDARAALAELEAADGLPLEDRAAAFEAFHDALTEILDAEPAE</sequence>
<proteinExistence type="predicted"/>
<protein>
    <submittedName>
        <fullName evidence="1">Uncharacterized protein</fullName>
    </submittedName>
</protein>
<gene>
    <name evidence="1" type="ORF">SCMU_16840</name>
</gene>
<name>A0ABM7PUC5_SINCY</name>
<accession>A0ABM7PUC5</accession>
<keyword evidence="2" id="KW-1185">Reference proteome</keyword>
<dbReference type="Proteomes" id="UP001319861">
    <property type="component" value="Chromosome"/>
</dbReference>